<sequence length="351" mass="38581">MSQNRSQPEKVNQISVLHKMIGVQKKRPAPGDYIVPNNSSLNLIRKTGPYDPTPNAMEKSPKGGSDAKCRYCENMAKNFLYLESLIRNNGDKGDKKCSLCNSSLKYLEYVNRNIRQVFGNFDAVVQADRALAAKPATLPKYSVTAPPEKVDIRAKGGAIISAQKSLKSLKTKAASLRVKSKTLDKLKGFKGQKSLKSLRSLRSSKSAKSTGSTRSNKLTKSTLKSSNTTKTSKLTKPLKAQKSPLKLAKSASKSLRKNLSKSKSVGPKRKVGHGKMVLKSKFRNKAASKVGLNKMVRSVSQYRGLAASRSKLSKGYSHNKLVKQRSAAPPTSINWRLLKQNLPKRKPTLVK</sequence>
<feature type="compositionally biased region" description="Low complexity" evidence="1">
    <location>
        <begin position="194"/>
        <end position="253"/>
    </location>
</feature>
<reference evidence="3" key="1">
    <citation type="submission" date="2025-08" db="UniProtKB">
        <authorList>
            <consortium name="RefSeq"/>
        </authorList>
    </citation>
    <scope>IDENTIFICATION</scope>
    <source>
        <strain evidence="3">14028-0561.14</strain>
        <tissue evidence="3">Whole fly</tissue>
    </source>
</reference>
<protein>
    <submittedName>
        <fullName evidence="3">Uncharacterized protein</fullName>
    </submittedName>
</protein>
<accession>A0A6P4J3K2</accession>
<name>A0A6P4J3K2_DROKI</name>
<dbReference type="GeneID" id="108083969"/>
<evidence type="ECO:0000256" key="1">
    <source>
        <dbReference type="SAM" id="MobiDB-lite"/>
    </source>
</evidence>
<dbReference type="RefSeq" id="XP_017035465.1">
    <property type="nucleotide sequence ID" value="XM_017179976.3"/>
</dbReference>
<dbReference type="AlphaFoldDB" id="A0A6P4J3K2"/>
<proteinExistence type="predicted"/>
<feature type="region of interest" description="Disordered" evidence="1">
    <location>
        <begin position="194"/>
        <end position="271"/>
    </location>
</feature>
<evidence type="ECO:0000313" key="2">
    <source>
        <dbReference type="Proteomes" id="UP001652661"/>
    </source>
</evidence>
<dbReference type="OMA" id="VNRNIRQ"/>
<dbReference type="OrthoDB" id="8035072at2759"/>
<keyword evidence="2" id="KW-1185">Reference proteome</keyword>
<evidence type="ECO:0000313" key="3">
    <source>
        <dbReference type="RefSeq" id="XP_017035465.1"/>
    </source>
</evidence>
<dbReference type="Proteomes" id="UP001652661">
    <property type="component" value="Chromosome 3R"/>
</dbReference>
<gene>
    <name evidence="3" type="primary">LOC108083969</name>
</gene>
<feature type="compositionally biased region" description="Basic residues" evidence="1">
    <location>
        <begin position="254"/>
        <end position="271"/>
    </location>
</feature>
<organism evidence="2 3">
    <name type="scientific">Drosophila kikkawai</name>
    <name type="common">Fruit fly</name>
    <dbReference type="NCBI Taxonomy" id="30033"/>
    <lineage>
        <taxon>Eukaryota</taxon>
        <taxon>Metazoa</taxon>
        <taxon>Ecdysozoa</taxon>
        <taxon>Arthropoda</taxon>
        <taxon>Hexapoda</taxon>
        <taxon>Insecta</taxon>
        <taxon>Pterygota</taxon>
        <taxon>Neoptera</taxon>
        <taxon>Endopterygota</taxon>
        <taxon>Diptera</taxon>
        <taxon>Brachycera</taxon>
        <taxon>Muscomorpha</taxon>
        <taxon>Ephydroidea</taxon>
        <taxon>Drosophilidae</taxon>
        <taxon>Drosophila</taxon>
        <taxon>Sophophora</taxon>
    </lineage>
</organism>